<dbReference type="Pfam" id="PF04616">
    <property type="entry name" value="Glyco_hydro_43"/>
    <property type="match status" value="1"/>
</dbReference>
<evidence type="ECO:0000256" key="3">
    <source>
        <dbReference type="ARBA" id="ARBA00023295"/>
    </source>
</evidence>
<comment type="caution">
    <text evidence="5">The sequence shown here is derived from an EMBL/GenBank/DDBJ whole genome shotgun (WGS) entry which is preliminary data.</text>
</comment>
<evidence type="ECO:0000313" key="5">
    <source>
        <dbReference type="EMBL" id="GEM69366.1"/>
    </source>
</evidence>
<keyword evidence="3 4" id="KW-0326">Glycosidase</keyword>
<reference evidence="5 6" key="1">
    <citation type="submission" date="2019-07" db="EMBL/GenBank/DDBJ databases">
        <title>Whole genome shotgun sequence of Sphingobacterium mizutaii NBRC 14946.</title>
        <authorList>
            <person name="Hosoyama A."/>
            <person name="Uohara A."/>
            <person name="Ohji S."/>
            <person name="Ichikawa N."/>
        </authorList>
    </citation>
    <scope>NUCLEOTIDE SEQUENCE [LARGE SCALE GENOMIC DNA]</scope>
    <source>
        <strain evidence="5 6">NBRC 14946</strain>
    </source>
</reference>
<proteinExistence type="inferred from homology"/>
<dbReference type="EMBL" id="BJXH01000036">
    <property type="protein sequence ID" value="GEM69366.1"/>
    <property type="molecule type" value="Genomic_DNA"/>
</dbReference>
<gene>
    <name evidence="5" type="ORF">SMI01S_29720</name>
</gene>
<dbReference type="InterPro" id="IPR023296">
    <property type="entry name" value="Glyco_hydro_beta-prop_sf"/>
</dbReference>
<dbReference type="Proteomes" id="UP000321676">
    <property type="component" value="Unassembled WGS sequence"/>
</dbReference>
<accession>A0ABQ0W8K7</accession>
<dbReference type="InterPro" id="IPR006710">
    <property type="entry name" value="Glyco_hydro_43"/>
</dbReference>
<organism evidence="5 6">
    <name type="scientific">Sphingobacterium mizutaii NBRC 14946 = DSM 11724</name>
    <dbReference type="NCBI Taxonomy" id="1220576"/>
    <lineage>
        <taxon>Bacteria</taxon>
        <taxon>Pseudomonadati</taxon>
        <taxon>Bacteroidota</taxon>
        <taxon>Sphingobacteriia</taxon>
        <taxon>Sphingobacteriales</taxon>
        <taxon>Sphingobacteriaceae</taxon>
        <taxon>Sphingobacterium</taxon>
    </lineage>
</organism>
<evidence type="ECO:0000256" key="2">
    <source>
        <dbReference type="ARBA" id="ARBA00022801"/>
    </source>
</evidence>
<comment type="similarity">
    <text evidence="1 4">Belongs to the glycosyl hydrolase 43 family.</text>
</comment>
<sequence>MNYGLTFQRILVALFLIVAVFNSTSLLAQNQARIVGDFADPSVISANGKYYAVGTSSEWAPHLPIYTSTNLLEWKQVGFVFEKTPDWIASSFWAPEYFYQDGTYYVYYSAKRKSDGVSCIGVATSKFPDRGFVDQGIVVDYGTESIDAFVVRDGKDLYMTWKAYGLDKRPIELLGSKLSADGLKLEGEPFSILQDTAKIGIEGQSFIKKDGYYYMFYSAGACCGPGCDYHVQAVRSKTIRGPYEDVGESVLLGSNERWKCMGHGTFVTDKKGDYYYLFHGYSQNGTVFTGRQGLLAKLEWSDQDKPVFDFIKNDDKDSESSFRLDFRKIKRNEVFGQWDFRNSIPNFQVNTTGLLLSPAQIKGNEVGSVLTWRPANKKYAISAKLDLIHSDKDLMKGIVIYGDKDRAIGLAAQGNQLIVWQVNGEEWKVLSSQEIQGDTKAIELRLQTEADLSCKALFKVQNGTWTNIEIKDSSSFNLKELAPWDRSPRPGLQVKGGPNEKAVFTELSLDY</sequence>
<evidence type="ECO:0000256" key="4">
    <source>
        <dbReference type="RuleBase" id="RU361187"/>
    </source>
</evidence>
<dbReference type="Gene3D" id="2.115.10.20">
    <property type="entry name" value="Glycosyl hydrolase domain, family 43"/>
    <property type="match status" value="1"/>
</dbReference>
<dbReference type="PANTHER" id="PTHR42812:SF5">
    <property type="entry name" value="ENDO-ARABINASE"/>
    <property type="match status" value="1"/>
</dbReference>
<dbReference type="InterPro" id="IPR051795">
    <property type="entry name" value="Glycosyl_Hydrlase_43"/>
</dbReference>
<evidence type="ECO:0000256" key="1">
    <source>
        <dbReference type="ARBA" id="ARBA00009865"/>
    </source>
</evidence>
<dbReference type="CDD" id="cd08999">
    <property type="entry name" value="GH43_ABN-like"/>
    <property type="match status" value="1"/>
</dbReference>
<keyword evidence="2 4" id="KW-0378">Hydrolase</keyword>
<dbReference type="RefSeq" id="WP_093097333.1">
    <property type="nucleotide sequence ID" value="NZ_BJXH01000036.1"/>
</dbReference>
<keyword evidence="6" id="KW-1185">Reference proteome</keyword>
<evidence type="ECO:0000313" key="6">
    <source>
        <dbReference type="Proteomes" id="UP000321676"/>
    </source>
</evidence>
<protein>
    <submittedName>
        <fullName evidence="5">Beta-xylosidase</fullName>
    </submittedName>
</protein>
<name>A0ABQ0W8K7_9SPHI</name>
<dbReference type="PANTHER" id="PTHR42812">
    <property type="entry name" value="BETA-XYLOSIDASE"/>
    <property type="match status" value="1"/>
</dbReference>
<dbReference type="SUPFAM" id="SSF75005">
    <property type="entry name" value="Arabinanase/levansucrase/invertase"/>
    <property type="match status" value="1"/>
</dbReference>
<dbReference type="Gene3D" id="2.60.120.200">
    <property type="match status" value="1"/>
</dbReference>